<keyword evidence="8" id="KW-1185">Reference proteome</keyword>
<dbReference type="GO" id="GO:0005886">
    <property type="term" value="C:plasma membrane"/>
    <property type="evidence" value="ECO:0007669"/>
    <property type="project" value="UniProtKB-SubCell"/>
</dbReference>
<dbReference type="Proteomes" id="UP000229366">
    <property type="component" value="Unassembled WGS sequence"/>
</dbReference>
<name>A0A2M8VRZ4_9BURK</name>
<evidence type="ECO:0000256" key="3">
    <source>
        <dbReference type="ARBA" id="ARBA00022692"/>
    </source>
</evidence>
<comment type="caution">
    <text evidence="7">The sequence shown here is derived from an EMBL/GenBank/DDBJ whole genome shotgun (WGS) entry which is preliminary data.</text>
</comment>
<keyword evidence="2" id="KW-1003">Cell membrane</keyword>
<dbReference type="InterPro" id="IPR005598">
    <property type="entry name" value="ATP_synth_I"/>
</dbReference>
<feature type="transmembrane region" description="Helical" evidence="6">
    <location>
        <begin position="79"/>
        <end position="100"/>
    </location>
</feature>
<evidence type="ECO:0000313" key="7">
    <source>
        <dbReference type="EMBL" id="PJI80211.1"/>
    </source>
</evidence>
<evidence type="ECO:0000256" key="6">
    <source>
        <dbReference type="SAM" id="Phobius"/>
    </source>
</evidence>
<dbReference type="EMBL" id="PGTX01000002">
    <property type="protein sequence ID" value="PJI80211.1"/>
    <property type="molecule type" value="Genomic_DNA"/>
</dbReference>
<reference evidence="7 8" key="1">
    <citation type="submission" date="2017-11" db="EMBL/GenBank/DDBJ databases">
        <title>Genomic Encyclopedia of Type Strains, Phase III (KMG-III): the genomes of soil and plant-associated and newly described type strains.</title>
        <authorList>
            <person name="Whitman W."/>
        </authorList>
    </citation>
    <scope>NUCLEOTIDE SEQUENCE [LARGE SCALE GENOMIC DNA]</scope>
    <source>
        <strain evidence="7 8">UB-Domo-W1</strain>
    </source>
</reference>
<organism evidence="7 8">
    <name type="scientific">Polynucleobacter brandtiae</name>
    <dbReference type="NCBI Taxonomy" id="1938816"/>
    <lineage>
        <taxon>Bacteria</taxon>
        <taxon>Pseudomonadati</taxon>
        <taxon>Pseudomonadota</taxon>
        <taxon>Betaproteobacteria</taxon>
        <taxon>Burkholderiales</taxon>
        <taxon>Burkholderiaceae</taxon>
        <taxon>Polynucleobacter</taxon>
    </lineage>
</organism>
<sequence length="166" mass="18725">MIPQKNQFSEANDWEKPEEEVYRVLSKAEMAELQKSNAIKYPSLSPWKILLAQIVLTMLSMVIWSFFGEPRGISVYTQSAFLGGLTSALPSALFLLRLEAAKKTQQLNPGKFLAALVSGEFIKIVATLMMFLGVAVLIPGVMWVPLLVTYVLALKCVWLAWFWRQK</sequence>
<evidence type="ECO:0000256" key="4">
    <source>
        <dbReference type="ARBA" id="ARBA00022989"/>
    </source>
</evidence>
<dbReference type="Pfam" id="PF03899">
    <property type="entry name" value="ATP-synt_I"/>
    <property type="match status" value="1"/>
</dbReference>
<dbReference type="AlphaFoldDB" id="A0A2M8VRZ4"/>
<dbReference type="OrthoDB" id="8926009at2"/>
<evidence type="ECO:0000256" key="5">
    <source>
        <dbReference type="ARBA" id="ARBA00023136"/>
    </source>
</evidence>
<keyword evidence="3 6" id="KW-0812">Transmembrane</keyword>
<proteinExistence type="predicted"/>
<comment type="subcellular location">
    <subcellularLocation>
        <location evidence="1">Cell membrane</location>
        <topology evidence="1">Multi-pass membrane protein</topology>
    </subcellularLocation>
</comment>
<keyword evidence="5 6" id="KW-0472">Membrane</keyword>
<keyword evidence="4 6" id="KW-1133">Transmembrane helix</keyword>
<feature type="transmembrane region" description="Helical" evidence="6">
    <location>
        <begin position="143"/>
        <end position="163"/>
    </location>
</feature>
<evidence type="ECO:0000313" key="8">
    <source>
        <dbReference type="Proteomes" id="UP000229366"/>
    </source>
</evidence>
<evidence type="ECO:0000256" key="1">
    <source>
        <dbReference type="ARBA" id="ARBA00004651"/>
    </source>
</evidence>
<evidence type="ECO:0000256" key="2">
    <source>
        <dbReference type="ARBA" id="ARBA00022475"/>
    </source>
</evidence>
<gene>
    <name evidence="7" type="ORF">B0G85_1208</name>
</gene>
<protein>
    <submittedName>
        <fullName evidence="7">ATP synthase protein I</fullName>
    </submittedName>
</protein>
<feature type="transmembrane region" description="Helical" evidence="6">
    <location>
        <begin position="112"/>
        <end position="137"/>
    </location>
</feature>
<feature type="transmembrane region" description="Helical" evidence="6">
    <location>
        <begin position="49"/>
        <end position="67"/>
    </location>
</feature>
<dbReference type="RefSeq" id="WP_100379512.1">
    <property type="nucleotide sequence ID" value="NZ_CBCSBW010000002.1"/>
</dbReference>
<accession>A0A2M8VRZ4</accession>